<dbReference type="InterPro" id="IPR001867">
    <property type="entry name" value="OmpR/PhoB-type_DNA-bd"/>
</dbReference>
<dbReference type="Pfam" id="PF00072">
    <property type="entry name" value="Response_reg"/>
    <property type="match status" value="1"/>
</dbReference>
<dbReference type="Gene3D" id="3.40.50.2300">
    <property type="match status" value="1"/>
</dbReference>
<dbReference type="Pfam" id="PF00486">
    <property type="entry name" value="Trans_reg_C"/>
    <property type="match status" value="1"/>
</dbReference>
<dbReference type="PROSITE" id="PS51755">
    <property type="entry name" value="OMPR_PHOB"/>
    <property type="match status" value="1"/>
</dbReference>
<keyword evidence="4" id="KW-0805">Transcription regulation</keyword>
<evidence type="ECO:0000256" key="2">
    <source>
        <dbReference type="ARBA" id="ARBA00022553"/>
    </source>
</evidence>
<comment type="function">
    <text evidence="7">May play the central regulatory role in sporulation. It may be an element of the effector pathway responsible for the activation of sporulation genes in response to nutritional stress. Spo0A may act in concert with spo0H (a sigma factor) to control the expression of some genes that are critical to the sporulation process.</text>
</comment>
<keyword evidence="3" id="KW-0902">Two-component regulatory system</keyword>
<evidence type="ECO:0000256" key="3">
    <source>
        <dbReference type="ARBA" id="ARBA00023012"/>
    </source>
</evidence>
<dbReference type="PANTHER" id="PTHR48111:SF22">
    <property type="entry name" value="REGULATOR OF RPOS"/>
    <property type="match status" value="1"/>
</dbReference>
<evidence type="ECO:0000256" key="7">
    <source>
        <dbReference type="ARBA" id="ARBA00024867"/>
    </source>
</evidence>
<feature type="domain" description="Response regulatory" evidence="10">
    <location>
        <begin position="3"/>
        <end position="116"/>
    </location>
</feature>
<evidence type="ECO:0000256" key="9">
    <source>
        <dbReference type="PROSITE-ProRule" id="PRU01091"/>
    </source>
</evidence>
<sequence>MIKVLLVEDNIEISQNIVEYFKGEVEIEAVYNGGDAIQYLDVYTYDVAILDLMLPEVSGMDVLKHMSKNCLNTGVIILTAKEELGDKLKAFNLGANDYLTKPFFMEELKARINSILKSMGKVKKPNILEFKSMQIDMKTRRVYINENELELNEKLYKLLEYMIINKGVLLFKEQIFDNICGYNSDAATEIIEVYISRLRKQLGAFGYGKYLITKRGMGYLLDESIED</sequence>
<evidence type="ECO:0000259" key="11">
    <source>
        <dbReference type="PROSITE" id="PS51755"/>
    </source>
</evidence>
<reference evidence="13" key="1">
    <citation type="submission" date="2021-07" db="EMBL/GenBank/DDBJ databases">
        <title>Complete genome sequencing of a Clostridium isolate.</title>
        <authorList>
            <person name="Ueki A."/>
            <person name="Tonouchi A."/>
        </authorList>
    </citation>
    <scope>NUCLEOTIDE SEQUENCE [LARGE SCALE GENOMIC DNA]</scope>
    <source>
        <strain evidence="13">C5S11</strain>
    </source>
</reference>
<proteinExistence type="predicted"/>
<evidence type="ECO:0000256" key="4">
    <source>
        <dbReference type="ARBA" id="ARBA00023015"/>
    </source>
</evidence>
<evidence type="ECO:0000256" key="6">
    <source>
        <dbReference type="ARBA" id="ARBA00023163"/>
    </source>
</evidence>
<dbReference type="PANTHER" id="PTHR48111">
    <property type="entry name" value="REGULATOR OF RPOS"/>
    <property type="match status" value="1"/>
</dbReference>
<keyword evidence="6" id="KW-0804">Transcription</keyword>
<dbReference type="InterPro" id="IPR039420">
    <property type="entry name" value="WalR-like"/>
</dbReference>
<dbReference type="CDD" id="cd00383">
    <property type="entry name" value="trans_reg_C"/>
    <property type="match status" value="1"/>
</dbReference>
<dbReference type="PROSITE" id="PS50110">
    <property type="entry name" value="RESPONSE_REGULATORY"/>
    <property type="match status" value="1"/>
</dbReference>
<name>A0ABN6IQW7_9CLOT</name>
<dbReference type="Gene3D" id="1.10.10.10">
    <property type="entry name" value="Winged helix-like DNA-binding domain superfamily/Winged helix DNA-binding domain"/>
    <property type="match status" value="1"/>
</dbReference>
<feature type="domain" description="OmpR/PhoB-type" evidence="11">
    <location>
        <begin position="125"/>
        <end position="223"/>
    </location>
</feature>
<dbReference type="GO" id="GO:0003677">
    <property type="term" value="F:DNA binding"/>
    <property type="evidence" value="ECO:0007669"/>
    <property type="project" value="UniProtKB-KW"/>
</dbReference>
<dbReference type="Proteomes" id="UP000824633">
    <property type="component" value="Chromosome"/>
</dbReference>
<dbReference type="InterPro" id="IPR036388">
    <property type="entry name" value="WH-like_DNA-bd_sf"/>
</dbReference>
<dbReference type="InterPro" id="IPR016032">
    <property type="entry name" value="Sig_transdc_resp-reg_C-effctor"/>
</dbReference>
<evidence type="ECO:0000259" key="10">
    <source>
        <dbReference type="PROSITE" id="PS50110"/>
    </source>
</evidence>
<keyword evidence="5 9" id="KW-0238">DNA-binding</keyword>
<evidence type="ECO:0000313" key="12">
    <source>
        <dbReference type="EMBL" id="BCZ43976.1"/>
    </source>
</evidence>
<feature type="DNA-binding region" description="OmpR/PhoB-type" evidence="9">
    <location>
        <begin position="125"/>
        <end position="223"/>
    </location>
</feature>
<evidence type="ECO:0000256" key="1">
    <source>
        <dbReference type="ARBA" id="ARBA00018672"/>
    </source>
</evidence>
<evidence type="ECO:0000313" key="13">
    <source>
        <dbReference type="Proteomes" id="UP000824633"/>
    </source>
</evidence>
<evidence type="ECO:0000256" key="8">
    <source>
        <dbReference type="PROSITE-ProRule" id="PRU00169"/>
    </source>
</evidence>
<organism evidence="12 13">
    <name type="scientific">Clostridium gelidum</name>
    <dbReference type="NCBI Taxonomy" id="704125"/>
    <lineage>
        <taxon>Bacteria</taxon>
        <taxon>Bacillati</taxon>
        <taxon>Bacillota</taxon>
        <taxon>Clostridia</taxon>
        <taxon>Eubacteriales</taxon>
        <taxon>Clostridiaceae</taxon>
        <taxon>Clostridium</taxon>
    </lineage>
</organism>
<dbReference type="InterPro" id="IPR011006">
    <property type="entry name" value="CheY-like_superfamily"/>
</dbReference>
<keyword evidence="13" id="KW-1185">Reference proteome</keyword>
<accession>A0ABN6IQW7</accession>
<gene>
    <name evidence="12" type="ORF">psyc5s11_00430</name>
</gene>
<keyword evidence="2 8" id="KW-0597">Phosphoprotein</keyword>
<dbReference type="SMART" id="SM00448">
    <property type="entry name" value="REC"/>
    <property type="match status" value="1"/>
</dbReference>
<feature type="modified residue" description="4-aspartylphosphate" evidence="8">
    <location>
        <position position="51"/>
    </location>
</feature>
<dbReference type="InterPro" id="IPR001789">
    <property type="entry name" value="Sig_transdc_resp-reg_receiver"/>
</dbReference>
<dbReference type="EMBL" id="AP024849">
    <property type="protein sequence ID" value="BCZ43976.1"/>
    <property type="molecule type" value="Genomic_DNA"/>
</dbReference>
<dbReference type="SUPFAM" id="SSF46894">
    <property type="entry name" value="C-terminal effector domain of the bipartite response regulators"/>
    <property type="match status" value="1"/>
</dbReference>
<protein>
    <recommendedName>
        <fullName evidence="1">Stage 0 sporulation protein A homolog</fullName>
    </recommendedName>
</protein>
<dbReference type="SMART" id="SM00862">
    <property type="entry name" value="Trans_reg_C"/>
    <property type="match status" value="1"/>
</dbReference>
<evidence type="ECO:0000256" key="5">
    <source>
        <dbReference type="ARBA" id="ARBA00023125"/>
    </source>
</evidence>
<dbReference type="SUPFAM" id="SSF52172">
    <property type="entry name" value="CheY-like"/>
    <property type="match status" value="1"/>
</dbReference>
<dbReference type="RefSeq" id="WP_224035695.1">
    <property type="nucleotide sequence ID" value="NZ_AP024849.1"/>
</dbReference>